<dbReference type="HAMAP" id="MF_01612">
    <property type="entry name" value="FO_synth_sub2"/>
    <property type="match status" value="1"/>
</dbReference>
<comment type="catalytic activity">
    <reaction evidence="16">
        <text>5-amino-6-(D-ribitylamino)uracil + L-tyrosine + S-adenosyl-L-methionine = 5-amino-5-(4-hydroxybenzyl)-6-(D-ribitylimino)-5,6-dihydrouracil + 2-iminoacetate + 5'-deoxyadenosine + L-methionine + H(+)</text>
        <dbReference type="Rhea" id="RHEA:55200"/>
        <dbReference type="ChEBI" id="CHEBI:15378"/>
        <dbReference type="ChEBI" id="CHEBI:15934"/>
        <dbReference type="ChEBI" id="CHEBI:17319"/>
        <dbReference type="ChEBI" id="CHEBI:57844"/>
        <dbReference type="ChEBI" id="CHEBI:58315"/>
        <dbReference type="ChEBI" id="CHEBI:59789"/>
        <dbReference type="ChEBI" id="CHEBI:77846"/>
        <dbReference type="ChEBI" id="CHEBI:85936"/>
        <dbReference type="EC" id="2.5.1.147"/>
    </reaction>
</comment>
<evidence type="ECO:0000256" key="7">
    <source>
        <dbReference type="ARBA" id="ARBA00012289"/>
    </source>
</evidence>
<dbReference type="PANTHER" id="PTHR43076:SF1">
    <property type="entry name" value="LIPOYL SYNTHASE 2"/>
    <property type="match status" value="1"/>
</dbReference>
<keyword evidence="11" id="KW-0949">S-adenosyl-L-methionine</keyword>
<evidence type="ECO:0000256" key="15">
    <source>
        <dbReference type="ARBA" id="ARBA00023239"/>
    </source>
</evidence>
<dbReference type="PANTHER" id="PTHR43076">
    <property type="entry name" value="FO SYNTHASE (COFH)"/>
    <property type="match status" value="1"/>
</dbReference>
<dbReference type="GO" id="GO:0141093">
    <property type="term" value="F:5-amino-6-(D-ribitylamino)uracil--L-tyrosine 4-hydroxyphenyl transferase activity"/>
    <property type="evidence" value="ECO:0007669"/>
    <property type="project" value="UniProtKB-EC"/>
</dbReference>
<dbReference type="SUPFAM" id="SSF102114">
    <property type="entry name" value="Radical SAM enzymes"/>
    <property type="match status" value="2"/>
</dbReference>
<dbReference type="PROSITE" id="PS51918">
    <property type="entry name" value="RADICAL_SAM"/>
    <property type="match status" value="2"/>
</dbReference>
<keyword evidence="12" id="KW-0479">Metal-binding</keyword>
<dbReference type="InterPro" id="IPR007197">
    <property type="entry name" value="rSAM"/>
</dbReference>
<dbReference type="SFLD" id="SFLDF00294">
    <property type="entry name" value="7_8-didemethyl-8-hydroxy-5-dea"/>
    <property type="match status" value="1"/>
</dbReference>
<comment type="cofactor">
    <cofactor evidence="1">
        <name>[4Fe-4S] cluster</name>
        <dbReference type="ChEBI" id="CHEBI:49883"/>
    </cofactor>
</comment>
<keyword evidence="15" id="KW-0456">Lyase</keyword>
<evidence type="ECO:0000256" key="8">
    <source>
        <dbReference type="ARBA" id="ARBA00022220"/>
    </source>
</evidence>
<dbReference type="HAMAP" id="MF_01611">
    <property type="entry name" value="FO_synth_sub1"/>
    <property type="match status" value="1"/>
</dbReference>
<dbReference type="InterPro" id="IPR058240">
    <property type="entry name" value="rSAM_sf"/>
</dbReference>
<gene>
    <name evidence="19" type="primary">fbiC</name>
    <name evidence="19" type="ORF">BSL82_08920</name>
</gene>
<dbReference type="OrthoDB" id="9802027at2"/>
<keyword evidence="9" id="KW-0004">4Fe-4S</keyword>
<dbReference type="SFLD" id="SFLDG01389">
    <property type="entry name" value="menaquinone_synthsis_involved"/>
    <property type="match status" value="1"/>
</dbReference>
<dbReference type="SFLD" id="SFLDF00343">
    <property type="entry name" value="aminofutalosine_synthase_(mqnE"/>
    <property type="match status" value="1"/>
</dbReference>
<dbReference type="NCBIfam" id="NF005609">
    <property type="entry name" value="PRK07360.1"/>
    <property type="match status" value="1"/>
</dbReference>
<dbReference type="NCBIfam" id="TIGR03550">
    <property type="entry name" value="F420_cofG"/>
    <property type="match status" value="1"/>
</dbReference>
<dbReference type="SFLD" id="SFLDS00029">
    <property type="entry name" value="Radical_SAM"/>
    <property type="match status" value="2"/>
</dbReference>
<dbReference type="EMBL" id="CP018221">
    <property type="protein sequence ID" value="API59420.1"/>
    <property type="molecule type" value="Genomic_DNA"/>
</dbReference>
<dbReference type="SMART" id="SM00729">
    <property type="entry name" value="Elp3"/>
    <property type="match status" value="1"/>
</dbReference>
<evidence type="ECO:0000256" key="5">
    <source>
        <dbReference type="ARBA" id="ARBA00010826"/>
    </source>
</evidence>
<comment type="function">
    <text evidence="2">Catalyzes the radical-mediated synthesis of 7,8-didemethyl-8-hydroxy-5-deazariboflavin (FO) from 5-amino-6-(D-ribitylamino)uracil and L-tyrosine.</text>
</comment>
<dbReference type="STRING" id="1921510.BSL82_08920"/>
<dbReference type="Pfam" id="PF19288">
    <property type="entry name" value="CofH_C"/>
    <property type="match status" value="1"/>
</dbReference>
<keyword evidence="20" id="KW-1185">Reference proteome</keyword>
<dbReference type="InterPro" id="IPR019940">
    <property type="entry name" value="CofH_family"/>
</dbReference>
<comment type="similarity">
    <text evidence="4">In the C-terminal section; belongs to the radical SAM superfamily. CofH family.</text>
</comment>
<sequence length="770" mass="83314">MLCGRITLGSEPNLLERPLFSLISDAERLTTESFGPVVTYSRKVFIPLTTLCRDVCHYCTFAKAPRQIRSLYLSREEVLAIARAGAEAGCREALFTLGDRPEARYAAARGALAAMGYESTLAYLGAMAKAVLDETGLLPHLNAGLMGDADYAALRPVSASMGLMLETASERLSQKGGPHYGSPDKLPARRLEAIEAAGRARVPFTTGLLIGIGETRAERIEALQAIRDSHARHRHIQEVIIQNFRAKPGTKMADHPEPSLDEHLWTIAVARLILGPDMVIQAPPNLHAPDELAALLRAGVNDWGGVSPVTPDHVNPEAPWPHLDLLDRATAAAGRVLRERLAIGPGFAREPEAWMEPALAKVVRRSVDARGLPVTDGWHPGTALPMPVERCEGVTVRSGRIREILARALEGGRLEEGDIVRLFEADGPDIALVAGAADELRRQVVGDAVTYVVNRNINYTNICLYKCGFCAFSKGTAKNLRGPAYMLDLEEVGRRAAEAADRGATEVCLQGGIHPDYDGNTYLNVLRTVRTAAPSIHIHAFSPLEVTHGASTLGLSLHDFLTMLKEEGLATLPGTAAEILDDEVRAIICPDKVNTAEWLEVMWTAHAVGLRSTATIMFGHVDRYANWARHLLAIRDLQAETGGFTEFVPLPFVHMEAPIWRRGQARSGPSARETLLMHSVARLVLHPLISNIQASWVKLGEQGVIAALQAGANDLGGVLMDESITRAAGGINGQAWDADRMTAIARTAGRFATQRTTVYQPAAALMTAAE</sequence>
<dbReference type="GO" id="GO:0051539">
    <property type="term" value="F:4 iron, 4 sulfur cluster binding"/>
    <property type="evidence" value="ECO:0007669"/>
    <property type="project" value="UniProtKB-KW"/>
</dbReference>
<dbReference type="Gene3D" id="3.20.20.70">
    <property type="entry name" value="Aldolase class I"/>
    <property type="match status" value="2"/>
</dbReference>
<dbReference type="AlphaFoldDB" id="A0A1L3ZV01"/>
<evidence type="ECO:0000256" key="11">
    <source>
        <dbReference type="ARBA" id="ARBA00022691"/>
    </source>
</evidence>
<feature type="domain" description="Radical SAM core" evidence="18">
    <location>
        <begin position="449"/>
        <end position="687"/>
    </location>
</feature>
<dbReference type="InterPro" id="IPR034405">
    <property type="entry name" value="F420"/>
</dbReference>
<evidence type="ECO:0000256" key="10">
    <source>
        <dbReference type="ARBA" id="ARBA00022679"/>
    </source>
</evidence>
<dbReference type="InterPro" id="IPR006638">
    <property type="entry name" value="Elp3/MiaA/NifB-like_rSAM"/>
</dbReference>
<protein>
    <recommendedName>
        <fullName evidence="8">FO synthase</fullName>
        <ecNumber evidence="7">2.5.1.147</ecNumber>
        <ecNumber evidence="6">4.3.1.32</ecNumber>
    </recommendedName>
</protein>
<dbReference type="EC" id="4.3.1.32" evidence="6"/>
<dbReference type="InterPro" id="IPR020050">
    <property type="entry name" value="FO_synthase_su2"/>
</dbReference>
<dbReference type="NCBIfam" id="TIGR03551">
    <property type="entry name" value="F420_cofH"/>
    <property type="match status" value="1"/>
</dbReference>
<organism evidence="19 20">
    <name type="scientific">Tardibacter chloracetimidivorans</name>
    <dbReference type="NCBI Taxonomy" id="1921510"/>
    <lineage>
        <taxon>Bacteria</taxon>
        <taxon>Pseudomonadati</taxon>
        <taxon>Pseudomonadota</taxon>
        <taxon>Alphaproteobacteria</taxon>
        <taxon>Sphingomonadales</taxon>
        <taxon>Sphingomonadaceae</taxon>
        <taxon>Tardibacter</taxon>
    </lineage>
</organism>
<evidence type="ECO:0000256" key="13">
    <source>
        <dbReference type="ARBA" id="ARBA00023004"/>
    </source>
</evidence>
<comment type="pathway">
    <text evidence="3">Cofactor biosynthesis; coenzyme F0 biosynthesis.</text>
</comment>
<evidence type="ECO:0000256" key="1">
    <source>
        <dbReference type="ARBA" id="ARBA00001966"/>
    </source>
</evidence>
<dbReference type="NCBIfam" id="TIGR00423">
    <property type="entry name" value="CofH family radical SAM protein"/>
    <property type="match status" value="1"/>
</dbReference>
<evidence type="ECO:0000256" key="4">
    <source>
        <dbReference type="ARBA" id="ARBA00010051"/>
    </source>
</evidence>
<feature type="domain" description="Radical SAM core" evidence="18">
    <location>
        <begin position="38"/>
        <end position="285"/>
    </location>
</feature>
<comment type="similarity">
    <text evidence="5">In the N-terminal section; belongs to the radical SAM superfamily. CofG family.</text>
</comment>
<dbReference type="EC" id="2.5.1.147" evidence="7"/>
<dbReference type="CDD" id="cd01335">
    <property type="entry name" value="Radical_SAM"/>
    <property type="match status" value="2"/>
</dbReference>
<evidence type="ECO:0000256" key="12">
    <source>
        <dbReference type="ARBA" id="ARBA00022723"/>
    </source>
</evidence>
<proteinExistence type="inferred from homology"/>
<keyword evidence="10" id="KW-0808">Transferase</keyword>
<dbReference type="InterPro" id="IPR045567">
    <property type="entry name" value="CofH/MnqC-like_C"/>
</dbReference>
<evidence type="ECO:0000256" key="17">
    <source>
        <dbReference type="ARBA" id="ARBA00048974"/>
    </source>
</evidence>
<dbReference type="GO" id="GO:0046872">
    <property type="term" value="F:metal ion binding"/>
    <property type="evidence" value="ECO:0007669"/>
    <property type="project" value="UniProtKB-KW"/>
</dbReference>
<dbReference type="InterPro" id="IPR013785">
    <property type="entry name" value="Aldolase_TIM"/>
</dbReference>
<evidence type="ECO:0000256" key="2">
    <source>
        <dbReference type="ARBA" id="ARBA00003692"/>
    </source>
</evidence>
<comment type="catalytic activity">
    <reaction evidence="17">
        <text>5-amino-5-(4-hydroxybenzyl)-6-(D-ribitylimino)-5,6-dihydrouracil + S-adenosyl-L-methionine = 7,8-didemethyl-8-hydroxy-5-deazariboflavin + 5'-deoxyadenosine + L-methionine + NH4(+) + H(+)</text>
        <dbReference type="Rhea" id="RHEA:55204"/>
        <dbReference type="ChEBI" id="CHEBI:15378"/>
        <dbReference type="ChEBI" id="CHEBI:17319"/>
        <dbReference type="ChEBI" id="CHEBI:28938"/>
        <dbReference type="ChEBI" id="CHEBI:57844"/>
        <dbReference type="ChEBI" id="CHEBI:59789"/>
        <dbReference type="ChEBI" id="CHEBI:59904"/>
        <dbReference type="ChEBI" id="CHEBI:85936"/>
        <dbReference type="EC" id="4.3.1.32"/>
    </reaction>
</comment>
<dbReference type="Proteomes" id="UP000182063">
    <property type="component" value="Chromosome"/>
</dbReference>
<name>A0A1L3ZV01_9SPHN</name>
<dbReference type="InterPro" id="IPR019939">
    <property type="entry name" value="CofG_family"/>
</dbReference>
<dbReference type="SFLD" id="SFLDG01064">
    <property type="entry name" value="F420__menaquinone_cofactor_bio"/>
    <property type="match status" value="2"/>
</dbReference>
<dbReference type="GO" id="GO:0044689">
    <property type="term" value="F:7,8-didemethyl-8-hydroxy-5-deazariboflavin synthase activity"/>
    <property type="evidence" value="ECO:0007669"/>
    <property type="project" value="UniProtKB-EC"/>
</dbReference>
<evidence type="ECO:0000256" key="9">
    <source>
        <dbReference type="ARBA" id="ARBA00022485"/>
    </source>
</evidence>
<dbReference type="NCBIfam" id="NF004884">
    <property type="entry name" value="PRK06245.1"/>
    <property type="match status" value="1"/>
</dbReference>
<keyword evidence="14" id="KW-0411">Iron-sulfur</keyword>
<evidence type="ECO:0000313" key="20">
    <source>
        <dbReference type="Proteomes" id="UP000182063"/>
    </source>
</evidence>
<keyword evidence="13" id="KW-0408">Iron</keyword>
<evidence type="ECO:0000256" key="14">
    <source>
        <dbReference type="ARBA" id="ARBA00023014"/>
    </source>
</evidence>
<evidence type="ECO:0000259" key="18">
    <source>
        <dbReference type="PROSITE" id="PS51918"/>
    </source>
</evidence>
<dbReference type="SFLD" id="SFLDG01388">
    <property type="entry name" value="7_8-didemethyl-8-hydroxy-5-dea"/>
    <property type="match status" value="2"/>
</dbReference>
<evidence type="ECO:0000313" key="19">
    <source>
        <dbReference type="EMBL" id="API59420.1"/>
    </source>
</evidence>
<dbReference type="KEGG" id="sphj:BSL82_08920"/>
<evidence type="ECO:0000256" key="6">
    <source>
        <dbReference type="ARBA" id="ARBA00012126"/>
    </source>
</evidence>
<reference evidence="20" key="1">
    <citation type="submission" date="2016-11" db="EMBL/GenBank/DDBJ databases">
        <title>Complete Genome Sequence of alachlor-degrading Sphingomonas sp. strain JJ-A5.</title>
        <authorList>
            <person name="Lee H."/>
            <person name="Ka J.-O."/>
        </authorList>
    </citation>
    <scope>NUCLEOTIDE SEQUENCE [LARGE SCALE GENOMIC DNA]</scope>
    <source>
        <strain evidence="20">JJ-A5</strain>
    </source>
</reference>
<dbReference type="UniPathway" id="UPA00072"/>
<accession>A0A1L3ZV01</accession>
<evidence type="ECO:0000256" key="3">
    <source>
        <dbReference type="ARBA" id="ARBA00004712"/>
    </source>
</evidence>
<dbReference type="Pfam" id="PF04055">
    <property type="entry name" value="Radical_SAM"/>
    <property type="match status" value="2"/>
</dbReference>
<evidence type="ECO:0000256" key="16">
    <source>
        <dbReference type="ARBA" id="ARBA00048468"/>
    </source>
</evidence>